<feature type="compositionally biased region" description="Pro residues" evidence="1">
    <location>
        <begin position="405"/>
        <end position="416"/>
    </location>
</feature>
<reference evidence="2 3" key="1">
    <citation type="submission" date="2024-02" db="EMBL/GenBank/DDBJ databases">
        <title>De novo assembly and annotation of 12 fungi associated with fruit tree decline syndrome in Ontario, Canada.</title>
        <authorList>
            <person name="Sulman M."/>
            <person name="Ellouze W."/>
            <person name="Ilyukhin E."/>
        </authorList>
    </citation>
    <scope>NUCLEOTIDE SEQUENCE [LARGE SCALE GENOMIC DNA]</scope>
    <source>
        <strain evidence="2 3">M97-236</strain>
    </source>
</reference>
<feature type="compositionally biased region" description="Pro residues" evidence="1">
    <location>
        <begin position="356"/>
        <end position="369"/>
    </location>
</feature>
<keyword evidence="3" id="KW-1185">Reference proteome</keyword>
<evidence type="ECO:0000256" key="1">
    <source>
        <dbReference type="SAM" id="MobiDB-lite"/>
    </source>
</evidence>
<dbReference type="Proteomes" id="UP001521222">
    <property type="component" value="Unassembled WGS sequence"/>
</dbReference>
<accession>A0ABR3QSP9</accession>
<feature type="compositionally biased region" description="Basic residues" evidence="1">
    <location>
        <begin position="386"/>
        <end position="395"/>
    </location>
</feature>
<dbReference type="EMBL" id="JAKIXB020000034">
    <property type="protein sequence ID" value="KAL1594837.1"/>
    <property type="molecule type" value="Genomic_DNA"/>
</dbReference>
<evidence type="ECO:0000313" key="3">
    <source>
        <dbReference type="Proteomes" id="UP001521222"/>
    </source>
</evidence>
<feature type="region of interest" description="Disordered" evidence="1">
    <location>
        <begin position="385"/>
        <end position="416"/>
    </location>
</feature>
<dbReference type="PANTHER" id="PTHR37015:SF2">
    <property type="entry name" value="REVERSE TRANSCRIPTASE DOMAIN-CONTAINING PROTEIN"/>
    <property type="match status" value="1"/>
</dbReference>
<dbReference type="PANTHER" id="PTHR37015">
    <property type="entry name" value="REVERSE TRANSCRIPTASE DOMAIN-CONTAINING PROTEIN"/>
    <property type="match status" value="1"/>
</dbReference>
<comment type="caution">
    <text evidence="2">The sequence shown here is derived from an EMBL/GenBank/DDBJ whole genome shotgun (WGS) entry which is preliminary data.</text>
</comment>
<organism evidence="2 3">
    <name type="scientific">Nothophoma quercina</name>
    <dbReference type="NCBI Taxonomy" id="749835"/>
    <lineage>
        <taxon>Eukaryota</taxon>
        <taxon>Fungi</taxon>
        <taxon>Dikarya</taxon>
        <taxon>Ascomycota</taxon>
        <taxon>Pezizomycotina</taxon>
        <taxon>Dothideomycetes</taxon>
        <taxon>Pleosporomycetidae</taxon>
        <taxon>Pleosporales</taxon>
        <taxon>Pleosporineae</taxon>
        <taxon>Didymellaceae</taxon>
        <taxon>Nothophoma</taxon>
    </lineage>
</organism>
<protein>
    <submittedName>
        <fullName evidence="2">Uncharacterized protein</fullName>
    </submittedName>
</protein>
<proteinExistence type="predicted"/>
<gene>
    <name evidence="2" type="ORF">SLS59_008650</name>
</gene>
<name>A0ABR3QSP9_9PLEO</name>
<evidence type="ECO:0000313" key="2">
    <source>
        <dbReference type="EMBL" id="KAL1594837.1"/>
    </source>
</evidence>
<sequence length="967" mass="109592">MTAIAIDPLLSEVTKLQVEEFEQFKQTYRTRYGIGVPRPANVTLRERVAKLVKDIQQYDSYLEVDEDLDIIAQCVEWMGNDDCISNDKLLKFEQQILEKLHKRMSRYEVTSLHLNLMKEVMEASRSRKSSSADIGGSDDEFEVVETGLDQLIETFETESFTAKDVDVEALEAYLTDLMRANGTLDSLNDLRRAMRRFGDDILDGDDEDTGEDELEWCIMDLLKNDLLGDEKKKTLESYMQNPIAMKALVSLINMRSVRDWTWKNAEKGLSITARQDVEGQYHIAIDEDLVDTLYLHGMATGWAMKLKDALSDFLRWSGVDRMLKLPLNDIKEREFFLEMMPYEPPEEPSPDSSVECPPPPPECLPPPPPPAPMDILHGVYVTPYRPKSKKKKSSKITRDPMVINVPPPPPPPPGMGVPMPPPPPPPFPMTLDTMDEERRRIYKRDFFMSRLPSRDGSIPKVTPVEQVQASLIKTLAAETKVRKALDNRYGCSVVDFHSLASALPHKTVLVILKFIGVPEAVVDFFARFLAAKLNIGPSVRGTRDRVLTRACGVPERHGMELLFTEAVMFFAELAVSKKTGAYLYRLGSKCYFIGTEEQNDQAMRELTLFSEHTKLDFDDVVTQPEQLDIGFLRLAGDAISINNSKVVSYAYRLKKQLAMQTTVYDWLRVWNGTIGNNGAHLFGPLVDLFGKSHLEAVKAAYKQMFDIIFDGGSLTECVKRMLNRRSEFARTIPALALEAIIYLPRAFGGLGVVNPLIIFSLSRNISSDPNEAIQEYLDVETKYYEAALANWSTLKPEHISKKLNAVFNNNDDEIAAALGQDCAFGNFMTKAALIRHREYALFPHLPLTLHRGPSDPPPPLYYYSTDRRVPYLVGLYHTLLEEPVDDVMASERVSNGVRHCGNMKRWYDLESYDKWVLQMYGDECFERFGSLDVWCEGYVPRICMALARGGGWDERSDDSSSDMTSIV</sequence>
<feature type="region of interest" description="Disordered" evidence="1">
    <location>
        <begin position="342"/>
        <end position="369"/>
    </location>
</feature>